<evidence type="ECO:0000313" key="5">
    <source>
        <dbReference type="Proteomes" id="UP000592181"/>
    </source>
</evidence>
<feature type="active site" description="Acyl-thioester intermediate" evidence="2">
    <location>
        <position position="244"/>
    </location>
</feature>
<dbReference type="EMBL" id="JACBZX010000001">
    <property type="protein sequence ID" value="NYG37110.1"/>
    <property type="molecule type" value="Genomic_DNA"/>
</dbReference>
<dbReference type="GO" id="GO:0016787">
    <property type="term" value="F:hydrolase activity"/>
    <property type="evidence" value="ECO:0007669"/>
    <property type="project" value="UniProtKB-KW"/>
</dbReference>
<dbReference type="CDD" id="cd05829">
    <property type="entry name" value="Sortase_F"/>
    <property type="match status" value="1"/>
</dbReference>
<evidence type="ECO:0000256" key="2">
    <source>
        <dbReference type="PIRSR" id="PIRSR605754-1"/>
    </source>
</evidence>
<reference evidence="4 5" key="1">
    <citation type="submission" date="2020-07" db="EMBL/GenBank/DDBJ databases">
        <title>Sequencing the genomes of 1000 actinobacteria strains.</title>
        <authorList>
            <person name="Klenk H.-P."/>
        </authorList>
    </citation>
    <scope>NUCLEOTIDE SEQUENCE [LARGE SCALE GENOMIC DNA]</scope>
    <source>
        <strain evidence="4 5">DSM 24723</strain>
    </source>
</reference>
<feature type="region of interest" description="Disordered" evidence="3">
    <location>
        <begin position="46"/>
        <end position="117"/>
    </location>
</feature>
<keyword evidence="1" id="KW-0378">Hydrolase</keyword>
<dbReference type="AlphaFoldDB" id="A0A852X6R3"/>
<dbReference type="PROSITE" id="PS51318">
    <property type="entry name" value="TAT"/>
    <property type="match status" value="1"/>
</dbReference>
<dbReference type="SUPFAM" id="SSF63817">
    <property type="entry name" value="Sortase"/>
    <property type="match status" value="1"/>
</dbReference>
<dbReference type="RefSeq" id="WP_179462532.1">
    <property type="nucleotide sequence ID" value="NZ_JACBZX010000001.1"/>
</dbReference>
<dbReference type="InterPro" id="IPR006311">
    <property type="entry name" value="TAT_signal"/>
</dbReference>
<dbReference type="InterPro" id="IPR023365">
    <property type="entry name" value="Sortase_dom-sf"/>
</dbReference>
<protein>
    <submittedName>
        <fullName evidence="4">LPXTG-site transpeptidase (Sortase) family protein</fullName>
    </submittedName>
</protein>
<evidence type="ECO:0000256" key="1">
    <source>
        <dbReference type="ARBA" id="ARBA00022801"/>
    </source>
</evidence>
<dbReference type="InterPro" id="IPR005754">
    <property type="entry name" value="Sortase"/>
</dbReference>
<keyword evidence="5" id="KW-1185">Reference proteome</keyword>
<comment type="caution">
    <text evidence="4">The sequence shown here is derived from an EMBL/GenBank/DDBJ whole genome shotgun (WGS) entry which is preliminary data.</text>
</comment>
<feature type="compositionally biased region" description="Gly residues" evidence="3">
    <location>
        <begin position="50"/>
        <end position="64"/>
    </location>
</feature>
<feature type="compositionally biased region" description="Low complexity" evidence="3">
    <location>
        <begin position="65"/>
        <end position="89"/>
    </location>
</feature>
<dbReference type="InterPro" id="IPR042001">
    <property type="entry name" value="Sortase_F"/>
</dbReference>
<dbReference type="Gene3D" id="2.40.260.10">
    <property type="entry name" value="Sortase"/>
    <property type="match status" value="1"/>
</dbReference>
<gene>
    <name evidence="4" type="ORF">BJY28_001579</name>
</gene>
<accession>A0A852X6R3</accession>
<dbReference type="Pfam" id="PF04203">
    <property type="entry name" value="Sortase"/>
    <property type="match status" value="1"/>
</dbReference>
<dbReference type="Proteomes" id="UP000592181">
    <property type="component" value="Unassembled WGS sequence"/>
</dbReference>
<evidence type="ECO:0000313" key="4">
    <source>
        <dbReference type="EMBL" id="NYG37110.1"/>
    </source>
</evidence>
<evidence type="ECO:0000256" key="3">
    <source>
        <dbReference type="SAM" id="MobiDB-lite"/>
    </source>
</evidence>
<organism evidence="4 5">
    <name type="scientific">Janibacter alkaliphilus</name>
    <dbReference type="NCBI Taxonomy" id="1069963"/>
    <lineage>
        <taxon>Bacteria</taxon>
        <taxon>Bacillati</taxon>
        <taxon>Actinomycetota</taxon>
        <taxon>Actinomycetes</taxon>
        <taxon>Micrococcales</taxon>
        <taxon>Intrasporangiaceae</taxon>
        <taxon>Janibacter</taxon>
    </lineage>
</organism>
<feature type="active site" description="Proton donor/acceptor" evidence="2">
    <location>
        <position position="176"/>
    </location>
</feature>
<proteinExistence type="predicted"/>
<name>A0A852X6R3_9MICO</name>
<sequence>MTRLSRPRRAPADVTVVRGLGRRQLLSASLGVGALLLAGCADEADAPTGGQAGSPSGTGTGTGSGTSNRTPTSNTASSSSSSSSTATTSGADPEVDITSSPAEPVPASEEQQARDAVDDGAVATDLSIPAVGLQTDLVAQGLRGGKVNPLPDQVIWFTGYDRVSPGATGTSVIAGHVVNQDGPDRFAALEGVSTGDTVTLTYSSGDRLTFAITRAEVVDKTDLQSDPDVWGDNGSTRRVVLVTCDDTLGFREDGHRKANFVVVAEPA</sequence>